<dbReference type="SUPFAM" id="SSF51905">
    <property type="entry name" value="FAD/NAD(P)-binding domain"/>
    <property type="match status" value="1"/>
</dbReference>
<evidence type="ECO:0000256" key="9">
    <source>
        <dbReference type="ARBA" id="ARBA00023002"/>
    </source>
</evidence>
<dbReference type="GO" id="GO:0047091">
    <property type="term" value="F:L-lysine 6-monooxygenase (NADPH) activity"/>
    <property type="evidence" value="ECO:0007669"/>
    <property type="project" value="UniProtKB-EC"/>
</dbReference>
<proteinExistence type="inferred from homology"/>
<protein>
    <recommendedName>
        <fullName evidence="5">L-lysine N6-monooxygenase MbtG</fullName>
        <ecNumber evidence="4">1.14.13.59</ecNumber>
    </recommendedName>
    <alternativeName>
        <fullName evidence="13">Lysine 6-N-hydroxylase</fullName>
    </alternativeName>
    <alternativeName>
        <fullName evidence="12">Lysine N6-hydroxylase</fullName>
    </alternativeName>
    <alternativeName>
        <fullName evidence="10">Lysine-N-oxygenase</fullName>
    </alternativeName>
    <alternativeName>
        <fullName evidence="11">Mycobactin synthase protein G</fullName>
    </alternativeName>
</protein>
<comment type="similarity">
    <text evidence="3">Belongs to the lysine N(6)-hydroxylase/L-ornithine N(5)-oxygenase family.</text>
</comment>
<dbReference type="PANTHER" id="PTHR42802:SF1">
    <property type="entry name" value="L-ORNITHINE N(5)-MONOOXYGENASE"/>
    <property type="match status" value="1"/>
</dbReference>
<comment type="cofactor">
    <cofactor evidence="1">
        <name>FAD</name>
        <dbReference type="ChEBI" id="CHEBI:57692"/>
    </cofactor>
</comment>
<evidence type="ECO:0000256" key="14">
    <source>
        <dbReference type="ARBA" id="ARBA00048407"/>
    </source>
</evidence>
<keyword evidence="9 15" id="KW-0560">Oxidoreductase</keyword>
<name>K9Q544_9CHRO</name>
<organism evidence="15">
    <name type="scientific">[Leptolyngbya] sp. PCC 7376</name>
    <dbReference type="NCBI Taxonomy" id="111781"/>
    <lineage>
        <taxon>Bacteria</taxon>
        <taxon>Bacillati</taxon>
        <taxon>Cyanobacteriota</taxon>
        <taxon>Cyanophyceae</taxon>
        <taxon>Oscillatoriophycideae</taxon>
        <taxon>Chroococcales</taxon>
        <taxon>Geminocystaceae</taxon>
        <taxon>Picosynechococcus</taxon>
    </lineage>
</organism>
<evidence type="ECO:0000256" key="6">
    <source>
        <dbReference type="ARBA" id="ARBA00022630"/>
    </source>
</evidence>
<dbReference type="STRING" id="111781.Lepto7376_4151"/>
<dbReference type="OrthoDB" id="7527071at2"/>
<dbReference type="EMBL" id="CP003946">
    <property type="protein sequence ID" value="AFY40276.1"/>
    <property type="molecule type" value="Genomic_DNA"/>
</dbReference>
<accession>K9Q544</accession>
<evidence type="ECO:0000256" key="10">
    <source>
        <dbReference type="ARBA" id="ARBA00029939"/>
    </source>
</evidence>
<dbReference type="HOGENOM" id="CLU_020931_0_0_3"/>
<evidence type="ECO:0000256" key="11">
    <source>
        <dbReference type="ARBA" id="ARBA00031158"/>
    </source>
</evidence>
<dbReference type="Pfam" id="PF13434">
    <property type="entry name" value="Lys_Orn_oxgnase"/>
    <property type="match status" value="1"/>
</dbReference>
<keyword evidence="6" id="KW-0285">Flavoprotein</keyword>
<keyword evidence="15" id="KW-0503">Monooxygenase</keyword>
<keyword evidence="7" id="KW-0274">FAD</keyword>
<evidence type="ECO:0000313" key="15">
    <source>
        <dbReference type="EMBL" id="AFY40276.1"/>
    </source>
</evidence>
<reference evidence="15" key="1">
    <citation type="submission" date="2012-04" db="EMBL/GenBank/DDBJ databases">
        <title>Finished genome of Leptolyngbya sp. PCC 7376.</title>
        <authorList>
            <consortium name="US DOE Joint Genome Institute"/>
            <person name="Gugger M."/>
            <person name="Coursin T."/>
            <person name="Rippka R."/>
            <person name="Tandeau De Marsac N."/>
            <person name="Huntemann M."/>
            <person name="Wei C.-L."/>
            <person name="Han J."/>
            <person name="Detter J.C."/>
            <person name="Han C."/>
            <person name="Tapia R."/>
            <person name="Teshima H."/>
            <person name="Chen A."/>
            <person name="Krypides N."/>
            <person name="Mavromatis K."/>
            <person name="Markowitz V."/>
            <person name="Szeto E."/>
            <person name="Ivanova N."/>
            <person name="Mikhailova N."/>
            <person name="Pagani I."/>
            <person name="Pati A."/>
            <person name="Goodwin L."/>
            <person name="Peters L."/>
            <person name="Pitluck S."/>
            <person name="Woyke T."/>
            <person name="Kerfeld C."/>
        </authorList>
    </citation>
    <scope>NUCLEOTIDE SEQUENCE [LARGE SCALE GENOMIC DNA]</scope>
</reference>
<evidence type="ECO:0000256" key="7">
    <source>
        <dbReference type="ARBA" id="ARBA00022827"/>
    </source>
</evidence>
<dbReference type="RefSeq" id="WP_015135995.1">
    <property type="nucleotide sequence ID" value="NC_019683.1"/>
</dbReference>
<dbReference type="PANTHER" id="PTHR42802">
    <property type="entry name" value="MONOOXYGENASE"/>
    <property type="match status" value="1"/>
</dbReference>
<dbReference type="InterPro" id="IPR025700">
    <property type="entry name" value="Lys/Orn_oxygenase"/>
</dbReference>
<dbReference type="AlphaFoldDB" id="K9Q544"/>
<evidence type="ECO:0000256" key="1">
    <source>
        <dbReference type="ARBA" id="ARBA00001974"/>
    </source>
</evidence>
<evidence type="ECO:0000256" key="12">
    <source>
        <dbReference type="ARBA" id="ARBA00032493"/>
    </source>
</evidence>
<evidence type="ECO:0000256" key="2">
    <source>
        <dbReference type="ARBA" id="ARBA00004924"/>
    </source>
</evidence>
<dbReference type="eggNOG" id="COG3486">
    <property type="taxonomic scope" value="Bacteria"/>
</dbReference>
<dbReference type="EC" id="1.14.13.59" evidence="4"/>
<evidence type="ECO:0000256" key="5">
    <source>
        <dbReference type="ARBA" id="ARBA00016406"/>
    </source>
</evidence>
<evidence type="ECO:0000256" key="13">
    <source>
        <dbReference type="ARBA" id="ARBA00032738"/>
    </source>
</evidence>
<sequence>MNNQVYDLLGVGIGPFNLSLAALLEPIADVNAVFLEQKSQFNWHSGLLLEAATIQVPFLADLVTMADPRSRFTFLNYLREHSRLYHFYFLEEFKIYRREYNHYCQWVSEQLGETCQFGQNVEAIAWNDSGYFTVMARDHGTGETVTYNAKHLALGVGSKAGIPECLRKLGKQDNIFHSGQFLHHKEQWQNAKSVTVIGSGQSAGETFYELLNAQADCGYHLEWHTRSAGFFPMEYSKLGLEYFSPDYIEYFYDLSIEKRDEIRSNQNLLYKGMDEGLIAEIYNRFYELTIGGTELDVKLCSSLEVKEAEITESGYRLSYRQVQQDHYFEHDTDCVVLATGYDHVVPEFIEPIRDLIKWDYKDRYCVNLDYRVTLTKSIPNSIFVQNGELHTHGIGAPDLGLGAHRSSVIINTFLEREVYPTAKKNVFQEFGVKSI</sequence>
<comment type="catalytic activity">
    <reaction evidence="14">
        <text>L-lysine + NADPH + O2 = N(6)-hydroxy-L-lysine + NADP(+) + H2O</text>
        <dbReference type="Rhea" id="RHEA:23228"/>
        <dbReference type="ChEBI" id="CHEBI:15377"/>
        <dbReference type="ChEBI" id="CHEBI:15379"/>
        <dbReference type="ChEBI" id="CHEBI:32551"/>
        <dbReference type="ChEBI" id="CHEBI:57783"/>
        <dbReference type="ChEBI" id="CHEBI:57820"/>
        <dbReference type="ChEBI" id="CHEBI:58349"/>
        <dbReference type="EC" id="1.14.13.59"/>
    </reaction>
</comment>
<gene>
    <name evidence="15" type="ORF">Lepto7376_4151</name>
</gene>
<dbReference type="InterPro" id="IPR036188">
    <property type="entry name" value="FAD/NAD-bd_sf"/>
</dbReference>
<dbReference type="KEGG" id="lep:Lepto7376_4151"/>
<dbReference type="Gene3D" id="3.50.50.60">
    <property type="entry name" value="FAD/NAD(P)-binding domain"/>
    <property type="match status" value="1"/>
</dbReference>
<evidence type="ECO:0000256" key="8">
    <source>
        <dbReference type="ARBA" id="ARBA00022857"/>
    </source>
</evidence>
<dbReference type="PATRIC" id="fig|111781.3.peg.4691"/>
<comment type="pathway">
    <text evidence="2">Siderophore biosynthesis.</text>
</comment>
<keyword evidence="8" id="KW-0521">NADP</keyword>
<evidence type="ECO:0000256" key="4">
    <source>
        <dbReference type="ARBA" id="ARBA00013076"/>
    </source>
</evidence>
<evidence type="ECO:0000256" key="3">
    <source>
        <dbReference type="ARBA" id="ARBA00007588"/>
    </source>
</evidence>